<feature type="domain" description="PH" evidence="2">
    <location>
        <begin position="1281"/>
        <end position="1464"/>
    </location>
</feature>
<dbReference type="PANTHER" id="PTHR28076">
    <property type="entry name" value="SPORULATION-SPECIFIC PROTEIN 71"/>
    <property type="match status" value="1"/>
</dbReference>
<feature type="compositionally biased region" description="Acidic residues" evidence="1">
    <location>
        <begin position="91"/>
        <end position="110"/>
    </location>
</feature>
<dbReference type="Pfam" id="PF23207">
    <property type="entry name" value="PH_SPO71"/>
    <property type="match status" value="1"/>
</dbReference>
<keyword evidence="4" id="KW-1185">Reference proteome</keyword>
<comment type="caution">
    <text evidence="3">The sequence shown here is derived from an EMBL/GenBank/DDBJ whole genome shotgun (WGS) entry which is preliminary data.</text>
</comment>
<reference evidence="3" key="1">
    <citation type="journal article" date="2020" name="Fungal Divers.">
        <title>Resolving the Mortierellaceae phylogeny through synthesis of multi-gene phylogenetics and phylogenomics.</title>
        <authorList>
            <person name="Vandepol N."/>
            <person name="Liber J."/>
            <person name="Desiro A."/>
            <person name="Na H."/>
            <person name="Kennedy M."/>
            <person name="Barry K."/>
            <person name="Grigoriev I.V."/>
            <person name="Miller A.N."/>
            <person name="O'Donnell K."/>
            <person name="Stajich J.E."/>
            <person name="Bonito G."/>
        </authorList>
    </citation>
    <scope>NUCLEOTIDE SEQUENCE</scope>
    <source>
        <strain evidence="3">NRRL 2769</strain>
    </source>
</reference>
<feature type="compositionally biased region" description="Polar residues" evidence="1">
    <location>
        <begin position="350"/>
        <end position="386"/>
    </location>
</feature>
<dbReference type="InterPro" id="IPR011993">
    <property type="entry name" value="PH-like_dom_sf"/>
</dbReference>
<feature type="compositionally biased region" description="Acidic residues" evidence="1">
    <location>
        <begin position="663"/>
        <end position="705"/>
    </location>
</feature>
<feature type="compositionally biased region" description="Low complexity" evidence="1">
    <location>
        <begin position="119"/>
        <end position="130"/>
    </location>
</feature>
<dbReference type="Pfam" id="PF15404">
    <property type="entry name" value="PH_4"/>
    <property type="match status" value="1"/>
</dbReference>
<dbReference type="InterPro" id="IPR039486">
    <property type="entry name" value="Mug56/Spo71_PH"/>
</dbReference>
<gene>
    <name evidence="3" type="ORF">BGZ80_007143</name>
</gene>
<evidence type="ECO:0000256" key="1">
    <source>
        <dbReference type="SAM" id="MobiDB-lite"/>
    </source>
</evidence>
<accession>A0A9P6MYF9</accession>
<protein>
    <recommendedName>
        <fullName evidence="2">PH domain-containing protein</fullName>
    </recommendedName>
</protein>
<organism evidence="3 4">
    <name type="scientific">Entomortierella chlamydospora</name>
    <dbReference type="NCBI Taxonomy" id="101097"/>
    <lineage>
        <taxon>Eukaryota</taxon>
        <taxon>Fungi</taxon>
        <taxon>Fungi incertae sedis</taxon>
        <taxon>Mucoromycota</taxon>
        <taxon>Mortierellomycotina</taxon>
        <taxon>Mortierellomycetes</taxon>
        <taxon>Mortierellales</taxon>
        <taxon>Mortierellaceae</taxon>
        <taxon>Entomortierella</taxon>
    </lineage>
</organism>
<evidence type="ECO:0000313" key="3">
    <source>
        <dbReference type="EMBL" id="KAG0018472.1"/>
    </source>
</evidence>
<feature type="compositionally biased region" description="Basic and acidic residues" evidence="1">
    <location>
        <begin position="155"/>
        <end position="169"/>
    </location>
</feature>
<feature type="compositionally biased region" description="Basic and acidic residues" evidence="1">
    <location>
        <begin position="304"/>
        <end position="315"/>
    </location>
</feature>
<sequence>MGSTLHTSSILSTHSGHHRIFIGPVVQKKHHTSSNNSTSNTRPNGSSRPSGPLKRTFAHQNPSSQAPKPCDQDSDRDLSMTEDEGHATQDSDGDELDDQDISHDEADDIDVSIHPYRHSGSTTCSSESYSARVGQSPSRQQLQNDRWSSVNNDNTKGERKGKGKEKAVDTDDDDDDGDKSERMGLNLWGSKENKRTKSMRDEGEQSGFKRFFGGHKKRPRPDATLFDDPDLGWHNDSTPRHGLTRQPTSGALTVSNHQELVPHYTILVGSPLSSEVDLPSTNLHNGRPVFVSSPASSLLDVSTDDDKGKDLERPEPSPLQSMPSESDDDEGGKGRDRDHLGPGVWKPSYYGTSSSSPMNSKLQHGTTWMTARESPSNTGLGSLQDQTIEEGDETDEEVISQESAAQGAGIGSGSVTSKQKEVTTAAPPASSGNKTPDKGAVPSPDKAMKDLTALERKRSPSNDSKDSEESKGSLKRTLTKASTRFGRALLGKAPTTLKRRSDIHVGIEERAPTDTFCSLDKDCQLPLRSDTHNKNDGDNSKKHVRFLTKVQYQVAASRRSTLVASSPVVKQDRMLKKIETSVILTSRTTVSVYSSLDYSIAVTQNYRDAIGLTIYIIRPRTISLACAWYMEIYTLLNGTAPIPSFIELGVPDFDVRIRIPIPDDPDSDEDDDDDDDDNYTTDEDDDGEGDGDDANNNNNDDDGGERDETALSSVLPLHGPAGEPNINSVASPRPRFKTAVSDFPQRMASKSFYLVNDDSKQTLVAPNEVTPKMLRSHALALLKQVPDWTEVVSLWRDPRQHGDVALCWKRYDRIEWIYWSERIFAETENMHLRKDHIGFADGSDWTGGMDETVVGPQVLDKTHKLELRPITHYPTKVSIIGNNDNVETLHEPDPIEGYIVRVSTFSGNPLRRYRRLYLTSHDHMLIYTVPTHSHSPEMQNAGPIDPEALVFCITPHKSADLDHKDMAQSRSVRRLKAQVRAAQGFIDMTKIGSVRVLKVKEWNEARQLMFNKNKKRQGHGKESKVERLGNAVKHLEEDVVEAMKLHHHQQQQQQPEIVVGEADNYFFPTETSKPIESHESQGSSSQQHDQHQEHDRQQQRHIQIQEARVDHETDLHASEPLYNKLGTSSTIGDTESNGHQDSSKGGLKNALHNTATFVADALHLSRHDDDSSDDDSNVIEIEMEDGKSCVRFRAYNAEAARLWRDQLEKLAKYWHHRKRQDVRDHMAVQQANSLQLSSEDDDEGHVTIGGGGITIHDWDNDRAVVSPEIWNWCVVNGCRSITKSGFVYFKPNIFKTFRKMFLVLTEGFLMLFHPHRRSKVTGKVIPSTACKLSGIFSLKDIYIYSGHFSDEDTNHGTNDDSEHLARYFPDGLIVDDPDEDCTFSIWRGKRKKMFSRRGSALMSMSSRPLKGSSRFFGKDGVLSCMVKDGVVYGVPARHCSVVRARSRPDLEEWVYAINTEIERIVRAERRRIHYTGRM</sequence>
<feature type="domain" description="PH" evidence="2">
    <location>
        <begin position="893"/>
        <end position="1214"/>
    </location>
</feature>
<feature type="compositionally biased region" description="Basic and acidic residues" evidence="1">
    <location>
        <begin position="191"/>
        <end position="203"/>
    </location>
</feature>
<feature type="compositionally biased region" description="Acidic residues" evidence="1">
    <location>
        <begin position="387"/>
        <end position="399"/>
    </location>
</feature>
<proteinExistence type="predicted"/>
<evidence type="ECO:0000259" key="2">
    <source>
        <dbReference type="SMART" id="SM00233"/>
    </source>
</evidence>
<dbReference type="EMBL" id="JAAAID010000360">
    <property type="protein sequence ID" value="KAG0018472.1"/>
    <property type="molecule type" value="Genomic_DNA"/>
</dbReference>
<feature type="region of interest" description="Disordered" evidence="1">
    <location>
        <begin position="657"/>
        <end position="708"/>
    </location>
</feature>
<dbReference type="SUPFAM" id="SSF50729">
    <property type="entry name" value="PH domain-like"/>
    <property type="match status" value="1"/>
</dbReference>
<evidence type="ECO:0000313" key="4">
    <source>
        <dbReference type="Proteomes" id="UP000703661"/>
    </source>
</evidence>
<feature type="compositionally biased region" description="Basic and acidic residues" evidence="1">
    <location>
        <begin position="1107"/>
        <end position="1117"/>
    </location>
</feature>
<feature type="region of interest" description="Disordered" evidence="1">
    <location>
        <begin position="289"/>
        <end position="480"/>
    </location>
</feature>
<feature type="region of interest" description="Disordered" evidence="1">
    <location>
        <begin position="26"/>
        <end position="249"/>
    </location>
</feature>
<feature type="compositionally biased region" description="Polar residues" evidence="1">
    <location>
        <begin position="133"/>
        <end position="154"/>
    </location>
</feature>
<feature type="compositionally biased region" description="Basic and acidic residues" evidence="1">
    <location>
        <begin position="1088"/>
        <end position="1098"/>
    </location>
</feature>
<dbReference type="InterPro" id="IPR057379">
    <property type="entry name" value="PH_SPO71"/>
</dbReference>
<dbReference type="InterPro" id="IPR040345">
    <property type="entry name" value="Mug56/Spo71"/>
</dbReference>
<feature type="compositionally biased region" description="Polar residues" evidence="1">
    <location>
        <begin position="1125"/>
        <end position="1135"/>
    </location>
</feature>
<feature type="region of interest" description="Disordered" evidence="1">
    <location>
        <begin position="1068"/>
        <end position="1148"/>
    </location>
</feature>
<dbReference type="Proteomes" id="UP000703661">
    <property type="component" value="Unassembled WGS sequence"/>
</dbReference>
<name>A0A9P6MYF9_9FUNG</name>
<feature type="compositionally biased region" description="Basic and acidic residues" evidence="1">
    <location>
        <begin position="446"/>
        <end position="472"/>
    </location>
</feature>
<dbReference type="InterPro" id="IPR001849">
    <property type="entry name" value="PH_domain"/>
</dbReference>
<dbReference type="SMART" id="SM00233">
    <property type="entry name" value="PH"/>
    <property type="match status" value="2"/>
</dbReference>
<feature type="compositionally biased region" description="Basic and acidic residues" evidence="1">
    <location>
        <begin position="331"/>
        <end position="340"/>
    </location>
</feature>
<dbReference type="Gene3D" id="2.30.29.30">
    <property type="entry name" value="Pleckstrin-homology domain (PH domain)/Phosphotyrosine-binding domain (PTB)"/>
    <property type="match status" value="1"/>
</dbReference>
<dbReference type="GO" id="GO:1902657">
    <property type="term" value="P:protein localization to prospore membrane"/>
    <property type="evidence" value="ECO:0007669"/>
    <property type="project" value="InterPro"/>
</dbReference>
<dbReference type="PANTHER" id="PTHR28076:SF1">
    <property type="entry name" value="PROSPORE MEMBRANE ADAPTER PROTEIN SPO71"/>
    <property type="match status" value="1"/>
</dbReference>
<feature type="compositionally biased region" description="Basic and acidic residues" evidence="1">
    <location>
        <begin position="70"/>
        <end position="89"/>
    </location>
</feature>